<sequence>MGLVVMPDAASLKRTVLTSSLVDALFARNPAVANRTAINGYSLIDGQYKPNVATFFVTLKDFKERYSSIERARKENARAA</sequence>
<dbReference type="AlphaFoldDB" id="A0A9W6D2P7"/>
<evidence type="ECO:0000313" key="2">
    <source>
        <dbReference type="Proteomes" id="UP001144372"/>
    </source>
</evidence>
<organism evidence="1 2">
    <name type="scientific">Desulforhabdus amnigena</name>
    <dbReference type="NCBI Taxonomy" id="40218"/>
    <lineage>
        <taxon>Bacteria</taxon>
        <taxon>Pseudomonadati</taxon>
        <taxon>Thermodesulfobacteriota</taxon>
        <taxon>Syntrophobacteria</taxon>
        <taxon>Syntrophobacterales</taxon>
        <taxon>Syntrophobacteraceae</taxon>
        <taxon>Desulforhabdus</taxon>
    </lineage>
</organism>
<keyword evidence="2" id="KW-1185">Reference proteome</keyword>
<accession>A0A9W6D2P7</accession>
<dbReference type="Proteomes" id="UP001144372">
    <property type="component" value="Unassembled WGS sequence"/>
</dbReference>
<evidence type="ECO:0000313" key="1">
    <source>
        <dbReference type="EMBL" id="GLI33503.1"/>
    </source>
</evidence>
<proteinExistence type="predicted"/>
<dbReference type="SUPFAM" id="SSF82693">
    <property type="entry name" value="Multidrug efflux transporter AcrB pore domain, PN1, PN2, PC1 and PC2 subdomains"/>
    <property type="match status" value="1"/>
</dbReference>
<gene>
    <name evidence="1" type="ORF">DAMNIGENAA_09360</name>
</gene>
<comment type="caution">
    <text evidence="1">The sequence shown here is derived from an EMBL/GenBank/DDBJ whole genome shotgun (WGS) entry which is preliminary data.</text>
</comment>
<dbReference type="Gene3D" id="3.30.70.1430">
    <property type="entry name" value="Multidrug efflux transporter AcrB pore domain"/>
    <property type="match status" value="1"/>
</dbReference>
<name>A0A9W6D2P7_9BACT</name>
<reference evidence="1" key="1">
    <citation type="submission" date="2022-12" db="EMBL/GenBank/DDBJ databases">
        <title>Reference genome sequencing for broad-spectrum identification of bacterial and archaeal isolates by mass spectrometry.</title>
        <authorList>
            <person name="Sekiguchi Y."/>
            <person name="Tourlousse D.M."/>
        </authorList>
    </citation>
    <scope>NUCLEOTIDE SEQUENCE</scope>
    <source>
        <strain evidence="1">ASRB1</strain>
    </source>
</reference>
<dbReference type="EMBL" id="BSDR01000001">
    <property type="protein sequence ID" value="GLI33503.1"/>
    <property type="molecule type" value="Genomic_DNA"/>
</dbReference>
<protein>
    <submittedName>
        <fullName evidence="1">Uncharacterized protein</fullName>
    </submittedName>
</protein>